<proteinExistence type="predicted"/>
<evidence type="ECO:0000256" key="1">
    <source>
        <dbReference type="SAM" id="Phobius"/>
    </source>
</evidence>
<sequence>MKLSPKIKAIFAIFCIVLVALCVSFIFVYYRKPIEDIFEHFRYRRSNNVTADNSTQLISQMMEQKLNNSKTREKENVLATSLAKLLITSPEDIMKFITEENFGCKKINHAINTFRKNFYGDLRIDNTYIKLFRALDKFYNLICGENEIYRKIFSSFQDDIAKLNEEFAVCTGELDWYEKNSTIACDEGQKILNCYHEALIYDVGEKVAFYYDKVFKKIINSSLTHPCKFKQLKATFIDATVSASNNFFIINNYLIIFAVIIIIIS</sequence>
<keyword evidence="1" id="KW-1133">Transmembrane helix</keyword>
<keyword evidence="1" id="KW-0472">Membrane</keyword>
<keyword evidence="1" id="KW-0812">Transmembrane</keyword>
<dbReference type="AlphaFoldDB" id="A0A9J6CLQ3"/>
<feature type="transmembrane region" description="Helical" evidence="1">
    <location>
        <begin position="247"/>
        <end position="264"/>
    </location>
</feature>
<gene>
    <name evidence="2" type="ORF">PVAND_012100</name>
</gene>
<keyword evidence="3" id="KW-1185">Reference proteome</keyword>
<organism evidence="2 3">
    <name type="scientific">Polypedilum vanderplanki</name>
    <name type="common">Sleeping chironomid midge</name>
    <dbReference type="NCBI Taxonomy" id="319348"/>
    <lineage>
        <taxon>Eukaryota</taxon>
        <taxon>Metazoa</taxon>
        <taxon>Ecdysozoa</taxon>
        <taxon>Arthropoda</taxon>
        <taxon>Hexapoda</taxon>
        <taxon>Insecta</taxon>
        <taxon>Pterygota</taxon>
        <taxon>Neoptera</taxon>
        <taxon>Endopterygota</taxon>
        <taxon>Diptera</taxon>
        <taxon>Nematocera</taxon>
        <taxon>Chironomoidea</taxon>
        <taxon>Chironomidae</taxon>
        <taxon>Chironominae</taxon>
        <taxon>Polypedilum</taxon>
        <taxon>Polypedilum</taxon>
    </lineage>
</organism>
<protein>
    <submittedName>
        <fullName evidence="2">Uncharacterized protein</fullName>
    </submittedName>
</protein>
<comment type="caution">
    <text evidence="2">The sequence shown here is derived from an EMBL/GenBank/DDBJ whole genome shotgun (WGS) entry which is preliminary data.</text>
</comment>
<dbReference type="EMBL" id="JADBJN010000001">
    <property type="protein sequence ID" value="KAG5682767.1"/>
    <property type="molecule type" value="Genomic_DNA"/>
</dbReference>
<evidence type="ECO:0000313" key="3">
    <source>
        <dbReference type="Proteomes" id="UP001107558"/>
    </source>
</evidence>
<dbReference type="OrthoDB" id="6606974at2759"/>
<dbReference type="Proteomes" id="UP001107558">
    <property type="component" value="Chromosome 1"/>
</dbReference>
<evidence type="ECO:0000313" key="2">
    <source>
        <dbReference type="EMBL" id="KAG5682767.1"/>
    </source>
</evidence>
<accession>A0A9J6CLQ3</accession>
<reference evidence="2" key="1">
    <citation type="submission" date="2021-03" db="EMBL/GenBank/DDBJ databases">
        <title>Chromosome level genome of the anhydrobiotic midge Polypedilum vanderplanki.</title>
        <authorList>
            <person name="Yoshida Y."/>
            <person name="Kikawada T."/>
            <person name="Gusev O."/>
        </authorList>
    </citation>
    <scope>NUCLEOTIDE SEQUENCE</scope>
    <source>
        <strain evidence="2">NIAS01</strain>
        <tissue evidence="2">Whole body or cell culture</tissue>
    </source>
</reference>
<name>A0A9J6CLQ3_POLVA</name>
<feature type="transmembrane region" description="Helical" evidence="1">
    <location>
        <begin position="9"/>
        <end position="30"/>
    </location>
</feature>